<keyword evidence="1" id="KW-0732">Signal</keyword>
<dbReference type="InParanoid" id="A0A1X7T759"/>
<feature type="chain" id="PRO_5010876639" description="Ig-like domain-containing protein" evidence="1">
    <location>
        <begin position="21"/>
        <end position="140"/>
    </location>
</feature>
<dbReference type="EnsemblMetazoa" id="Aqu2.1.10224_001">
    <property type="protein sequence ID" value="Aqu2.1.10224_001"/>
    <property type="gene ID" value="Aqu2.1.10224"/>
</dbReference>
<evidence type="ECO:0000256" key="1">
    <source>
        <dbReference type="SAM" id="SignalP"/>
    </source>
</evidence>
<feature type="signal peptide" evidence="1">
    <location>
        <begin position="1"/>
        <end position="20"/>
    </location>
</feature>
<organism evidence="2">
    <name type="scientific">Amphimedon queenslandica</name>
    <name type="common">Sponge</name>
    <dbReference type="NCBI Taxonomy" id="400682"/>
    <lineage>
        <taxon>Eukaryota</taxon>
        <taxon>Metazoa</taxon>
        <taxon>Porifera</taxon>
        <taxon>Demospongiae</taxon>
        <taxon>Heteroscleromorpha</taxon>
        <taxon>Haplosclerida</taxon>
        <taxon>Niphatidae</taxon>
        <taxon>Amphimedon</taxon>
    </lineage>
</organism>
<name>A0A1X7T759_AMPQE</name>
<reference evidence="2" key="1">
    <citation type="submission" date="2017-05" db="UniProtKB">
        <authorList>
            <consortium name="EnsemblMetazoa"/>
        </authorList>
    </citation>
    <scope>IDENTIFICATION</scope>
</reference>
<sequence>MEYVFALLFSSLLASSNVSARVISLEPDGAVCLAAVTFKCMVNETDSLGWRYAGIQRHFFSPSGPGGVSPMGRTPFSIRVIDVSHGIITSIATASNLTRDVNGMTLECSDGLFSSGSSNILNSELNFGGKLNFSSTFQGP</sequence>
<accession>A0A1X7T759</accession>
<proteinExistence type="predicted"/>
<evidence type="ECO:0000313" key="2">
    <source>
        <dbReference type="EnsemblMetazoa" id="Aqu2.1.10224_001"/>
    </source>
</evidence>
<protein>
    <recommendedName>
        <fullName evidence="3">Ig-like domain-containing protein</fullName>
    </recommendedName>
</protein>
<dbReference type="AlphaFoldDB" id="A0A1X7T759"/>
<evidence type="ECO:0008006" key="3">
    <source>
        <dbReference type="Google" id="ProtNLM"/>
    </source>
</evidence>